<organism evidence="2 3">
    <name type="scientific">Nepenthes gracilis</name>
    <name type="common">Slender pitcher plant</name>
    <dbReference type="NCBI Taxonomy" id="150966"/>
    <lineage>
        <taxon>Eukaryota</taxon>
        <taxon>Viridiplantae</taxon>
        <taxon>Streptophyta</taxon>
        <taxon>Embryophyta</taxon>
        <taxon>Tracheophyta</taxon>
        <taxon>Spermatophyta</taxon>
        <taxon>Magnoliopsida</taxon>
        <taxon>eudicotyledons</taxon>
        <taxon>Gunneridae</taxon>
        <taxon>Pentapetalae</taxon>
        <taxon>Caryophyllales</taxon>
        <taxon>Nepenthaceae</taxon>
        <taxon>Nepenthes</taxon>
    </lineage>
</organism>
<keyword evidence="3" id="KW-1185">Reference proteome</keyword>
<evidence type="ECO:0000313" key="2">
    <source>
        <dbReference type="EMBL" id="GMH05327.1"/>
    </source>
</evidence>
<evidence type="ECO:0000313" key="3">
    <source>
        <dbReference type="Proteomes" id="UP001279734"/>
    </source>
</evidence>
<dbReference type="Proteomes" id="UP001279734">
    <property type="component" value="Unassembled WGS sequence"/>
</dbReference>
<accession>A0AAD3S773</accession>
<dbReference type="AlphaFoldDB" id="A0AAD3S773"/>
<sequence length="264" mass="29419">MPNDAVPLLDPIPTPILDLFRLSLRESEDELGVVADSSVIPPPCMEGCLARITGKFILICILQCDLYRTWLTVFPASVLRKIDSDMQLSSVRGLKHVKLMVPNHLYILSPPLAEHPASKRVTVRHGKAGDRRKRRGFHGNYWKFENGTCSGLNNGYGLDRLRASIDACGYENGHKTLNEEPVKVDHHAVNGVDGKMVGRPWQNTGEEEFSWEDMSPAPLDCRISDQIPSSRSFWTGAGLHNHGAASMDPNSRRSNGPRQTHIYT</sequence>
<gene>
    <name evidence="2" type="ORF">Nepgr_007167</name>
</gene>
<feature type="region of interest" description="Disordered" evidence="1">
    <location>
        <begin position="242"/>
        <end position="264"/>
    </location>
</feature>
<comment type="caution">
    <text evidence="2">The sequence shown here is derived from an EMBL/GenBank/DDBJ whole genome shotgun (WGS) entry which is preliminary data.</text>
</comment>
<dbReference type="EMBL" id="BSYO01000005">
    <property type="protein sequence ID" value="GMH05327.1"/>
    <property type="molecule type" value="Genomic_DNA"/>
</dbReference>
<evidence type="ECO:0000256" key="1">
    <source>
        <dbReference type="SAM" id="MobiDB-lite"/>
    </source>
</evidence>
<feature type="compositionally biased region" description="Polar residues" evidence="1">
    <location>
        <begin position="248"/>
        <end position="264"/>
    </location>
</feature>
<protein>
    <submittedName>
        <fullName evidence="2">Uncharacterized protein</fullName>
    </submittedName>
</protein>
<proteinExistence type="predicted"/>
<reference evidence="2" key="1">
    <citation type="submission" date="2023-05" db="EMBL/GenBank/DDBJ databases">
        <title>Nepenthes gracilis genome sequencing.</title>
        <authorList>
            <person name="Fukushima K."/>
        </authorList>
    </citation>
    <scope>NUCLEOTIDE SEQUENCE</scope>
    <source>
        <strain evidence="2">SING2019-196</strain>
    </source>
</reference>
<name>A0AAD3S773_NEPGR</name>